<evidence type="ECO:0000313" key="6">
    <source>
        <dbReference type="Proteomes" id="UP000287033"/>
    </source>
</evidence>
<dbReference type="GO" id="GO:0005737">
    <property type="term" value="C:cytoplasm"/>
    <property type="evidence" value="ECO:0007669"/>
    <property type="project" value="TreeGrafter"/>
</dbReference>
<dbReference type="GO" id="GO:0043484">
    <property type="term" value="P:regulation of RNA splicing"/>
    <property type="evidence" value="ECO:0007669"/>
    <property type="project" value="TreeGrafter"/>
</dbReference>
<feature type="compositionally biased region" description="Basic and acidic residues" evidence="3">
    <location>
        <begin position="2140"/>
        <end position="2156"/>
    </location>
</feature>
<dbReference type="GO" id="GO:0032287">
    <property type="term" value="P:peripheral nervous system myelin maintenance"/>
    <property type="evidence" value="ECO:0007669"/>
    <property type="project" value="TreeGrafter"/>
</dbReference>
<feature type="compositionally biased region" description="Basic and acidic residues" evidence="3">
    <location>
        <begin position="1785"/>
        <end position="1797"/>
    </location>
</feature>
<feature type="region of interest" description="Disordered" evidence="3">
    <location>
        <begin position="1915"/>
        <end position="1943"/>
    </location>
</feature>
<feature type="region of interest" description="Disordered" evidence="3">
    <location>
        <begin position="1065"/>
        <end position="1179"/>
    </location>
</feature>
<sequence length="2489" mass="264693">MEPVVQGRVTKELKMSEMVELIVETAAEAGATGFSVSGGGKEGIFVKEVLKDSRAARALNLKEGDQLLSAKVFFDNAKYEDVLKILQSAEPYKVAFCLKRTVPSADVAISSETGSLELKGPEAKKTKLSIKSMSPVKKTKRLMKGKVLSKEEADVELDVPVDVEFAFPKFSTFKRLTITSPKEAAALKGDAKFIHPEVEAELTLGEGQVKDKKRKLKFPGFWPSESGRAKLDTLEPPKEKGAISVKVPQVTMKELEGAGVEVKAGAKVPALNLLSATRKGKVDVPTSKSKTELKMSGGAEVSAGEMPEGKLILGLPAKAPQVEIDIGLPKAEIDVKGPSVEEEGKGPSFKLKMPSFGLKDSEVVDKTGLTSKVERRETEADPDDKLKIPQMSMPSIDISVPKMKQTEEVDVPKRGVEVVIGTYKAEGLEGRVKEFAHKVTTFDVSAPKVKVPDIDISLPKTKADVSATDVKIPDARTAKFEGEIQKSKIGIEGPEVKLKMPKVSLPDFGISVKDKEGGEIEVEGPDAKGPVLKVPKFEVSLPKMKLGEAEVDGTPPTTEARVKVPVSVGQVSKAIMDIKGPQVEGGEAKMKLPSVKMPTIDIAAPKVTIPDVHLPTGKVEVSPPCITADLKMPKVSAGGPRIDGQGPEVSSEGFDLKMKMPKVSLPKFDISIGGKEAEAKVDGKLEAAAEDTKLKGMKIPKFEVSLPKMKQAEAETELPTEADVSGFDLIGKLPSIKMPTIDISAPEIKMPDMKAEVSAPAVEGGFKPPKIGIGVPKIDKQPSELTPEALDLQLKMPKVSLPTFGLSAKDVAGEASGPEVDIKGKMPSVKMPTIDISAPEVKVPELNIDICLPKEKGETAELAVRGDAKVSGVGFKALKVTRESQVPGITPAGTDAMFQMPKVSLPKFEISLKSKDAGEDVDMKAKEGLDVEGLDGSGRSPQLKMPKVAVALPKIKPDEVDISGPTVEADTKSGKRDAKVSKGEVEVEGVESSKVKLKLPSMKMPSIDISTFRTEDLNVDISLPSVKSKPTAEGDFKTDRGGIEGPDAKVKMPKVSLPKFGLKSKVDTEADGSPLKVDGKASSPGAKGKVQVKSKSLDIGIKGPSVNVDTDDLKHKGKEGKLKVPKFKMPTFGTPKKYEEGVDITTPDVETRTSKGKLQVKGAELETGSSEGKGRTSKFGISAFKSKSLDTEVSLSSDTKLSKGKAEVKDPSARMKAPKMDISIKAPDLSTGVPDIKLKMPSFSMPGIGILGSKVEADQEGGTKATSGTSDAEVESKLKMPNIQMPAIEISVPQVKQAGVEGLLQRAEVDVSEVDLKTYGGDLKIPKVKGEVQDMEGKQKAPLVKMPSVDISLPKVKAPDVDLSLSMPKVDASGRKVESEATLLSAEPEDGEFKLKMPKIGMPKFGISGSKEKETGVDISASTDDHTEDPEGKGILFKTRMPKVDLSLPKVKPSEADIEMDASLLEAEGLDAEGKFKMPGFTLPKFSPPKMVAPELDLNIPFSKDKKMASETTEAKTDTQTAGGEFQIKIPQVSLPGFGISSAEGTSTSVDVSLPTDKVKPKAKVEIKTPRVEGGTEVESPEGKTKGGKIKMPKLQISTQKAKTEVDVTAAKEAAKSGTETEGGILKLSLPKFGISPKSTETEVDLELRGSDGKLKESKAKGSMFGISLGKGHKGDGETLGVSRVAEGAFEGNGGRKSDKFKIKMPSVTISGPKVDIDFGRVTDQEAKAAVKEAGGVRIKGEVQAQEVSSESPKSRFKMPTLRMPDFSTSGNKASQVTVGTKVMQSERETRRSKVEVDLEGPEADADGKLQMLKVKMPKVEIGLPGEDLDRAGKAEVKAGADAWQIGQVTSEEISAKTFFKMPTVEISTPKIGDSSPGVEGSATEIGLHQLGDRGGSAEGNTDVLQLRMPKIELPSFGSLEPKEGSQARLGDQSSTGATVGSSVSKTKIDFQGPQVSIKGLQVLKGFKGSEMEVTGAEPDASESRLNKLKGKMSKFGVELPKVTQQEEVRMAPGAVKAEGTAKGSYTSLKADIDLPDAELRGSEAKTKTDKARKQVLGFAKARMRGKDLTGHLPEEDIKTSSPKAKGRSKSPSAKGNIGIGTPPEGDNAPVKVKMPNVKMPSFGISLSKSKTAEFNGGLEADRSPRKGEAWKKAAGAEESDDTDSSDGKSKMKLKLPKISFTPVKIPTVDVALGAPASPVAGKSGDASDHVNGEGEMAGSQGMMGKIKLPKVEFSSPYLKAKDSDYEQSLQLVKTEMSVSKDDAGSKSSSGPSPRSSSPRMNGEDAKGKGLKITFSGLQKKSHERDGEPDGSNLVTSTARTEMVLLESSGDARHTKTNKSKSIVGFTSGKSKGTYSVHGTASGLSDSGKVSKLKSTTHGQGDEKEESEMKDKSAKFKLPKFSLGSKSKGVLDVTTTEYENNVMSELQLDDDESTERHFKFQMPKVGFTTVYHEEHISEEKIFEGEGPIMGSKGKKQMKIETLTDKSTSF</sequence>
<feature type="region of interest" description="Disordered" evidence="3">
    <location>
        <begin position="1028"/>
        <end position="1050"/>
    </location>
</feature>
<dbReference type="PANTHER" id="PTHR23348:SF16">
    <property type="entry name" value="LEUCINE RICH REPEAT FAMILY PROTEIN"/>
    <property type="match status" value="1"/>
</dbReference>
<dbReference type="SUPFAM" id="SSF50156">
    <property type="entry name" value="PDZ domain-like"/>
    <property type="match status" value="1"/>
</dbReference>
<dbReference type="InterPro" id="IPR052082">
    <property type="entry name" value="Myelin_sheath_structural"/>
</dbReference>
<dbReference type="GO" id="GO:0005634">
    <property type="term" value="C:nucleus"/>
    <property type="evidence" value="ECO:0007669"/>
    <property type="project" value="UniProtKB-SubCell"/>
</dbReference>
<feature type="compositionally biased region" description="Basic and acidic residues" evidence="3">
    <location>
        <begin position="1030"/>
        <end position="1050"/>
    </location>
</feature>
<organism evidence="5 6">
    <name type="scientific">Chiloscyllium punctatum</name>
    <name type="common">Brownbanded bambooshark</name>
    <name type="synonym">Hemiscyllium punctatum</name>
    <dbReference type="NCBI Taxonomy" id="137246"/>
    <lineage>
        <taxon>Eukaryota</taxon>
        <taxon>Metazoa</taxon>
        <taxon>Chordata</taxon>
        <taxon>Craniata</taxon>
        <taxon>Vertebrata</taxon>
        <taxon>Chondrichthyes</taxon>
        <taxon>Elasmobranchii</taxon>
        <taxon>Galeomorphii</taxon>
        <taxon>Galeoidea</taxon>
        <taxon>Orectolobiformes</taxon>
        <taxon>Hemiscylliidae</taxon>
        <taxon>Chiloscyllium</taxon>
    </lineage>
</organism>
<dbReference type="SMART" id="SM00228">
    <property type="entry name" value="PDZ"/>
    <property type="match status" value="1"/>
</dbReference>
<feature type="compositionally biased region" description="Low complexity" evidence="3">
    <location>
        <begin position="1934"/>
        <end position="1943"/>
    </location>
</feature>
<feature type="compositionally biased region" description="Low complexity" evidence="3">
    <location>
        <begin position="2266"/>
        <end position="2280"/>
    </location>
</feature>
<dbReference type="PANTHER" id="PTHR23348">
    <property type="entry name" value="PERIAXIN/AHNAK"/>
    <property type="match status" value="1"/>
</dbReference>
<feature type="region of interest" description="Disordered" evidence="3">
    <location>
        <begin position="1561"/>
        <end position="1603"/>
    </location>
</feature>
<dbReference type="Proteomes" id="UP000287033">
    <property type="component" value="Unassembled WGS sequence"/>
</dbReference>
<feature type="region of interest" description="Disordered" evidence="3">
    <location>
        <begin position="2195"/>
        <end position="2224"/>
    </location>
</feature>
<feature type="domain" description="PDZ" evidence="4">
    <location>
        <begin position="18"/>
        <end position="89"/>
    </location>
</feature>
<feature type="compositionally biased region" description="Basic and acidic residues" evidence="3">
    <location>
        <begin position="1111"/>
        <end position="1122"/>
    </location>
</feature>
<dbReference type="Gene3D" id="2.30.42.10">
    <property type="match status" value="1"/>
</dbReference>
<accession>A0A401SYR9</accession>
<dbReference type="Pfam" id="PF00595">
    <property type="entry name" value="PDZ"/>
    <property type="match status" value="1"/>
</dbReference>
<dbReference type="InterPro" id="IPR036034">
    <property type="entry name" value="PDZ_sf"/>
</dbReference>
<keyword evidence="2" id="KW-0539">Nucleus</keyword>
<evidence type="ECO:0000256" key="1">
    <source>
        <dbReference type="ARBA" id="ARBA00004123"/>
    </source>
</evidence>
<feature type="compositionally biased region" description="Polar residues" evidence="3">
    <location>
        <begin position="1767"/>
        <end position="1779"/>
    </location>
</feature>
<evidence type="ECO:0000256" key="2">
    <source>
        <dbReference type="ARBA" id="ARBA00023242"/>
    </source>
</evidence>
<reference evidence="5 6" key="1">
    <citation type="journal article" date="2018" name="Nat. Ecol. Evol.">
        <title>Shark genomes provide insights into elasmobranch evolution and the origin of vertebrates.</title>
        <authorList>
            <person name="Hara Y"/>
            <person name="Yamaguchi K"/>
            <person name="Onimaru K"/>
            <person name="Kadota M"/>
            <person name="Koyanagi M"/>
            <person name="Keeley SD"/>
            <person name="Tatsumi K"/>
            <person name="Tanaka K"/>
            <person name="Motone F"/>
            <person name="Kageyama Y"/>
            <person name="Nozu R"/>
            <person name="Adachi N"/>
            <person name="Nishimura O"/>
            <person name="Nakagawa R"/>
            <person name="Tanegashima C"/>
            <person name="Kiyatake I"/>
            <person name="Matsumoto R"/>
            <person name="Murakumo K"/>
            <person name="Nishida K"/>
            <person name="Terakita A"/>
            <person name="Kuratani S"/>
            <person name="Sato K"/>
            <person name="Hyodo S Kuraku.S."/>
        </authorList>
    </citation>
    <scope>NUCLEOTIDE SEQUENCE [LARGE SCALE GENOMIC DNA]</scope>
</reference>
<feature type="compositionally biased region" description="Polar residues" evidence="3">
    <location>
        <begin position="2348"/>
        <end position="2365"/>
    </location>
</feature>
<feature type="region of interest" description="Disordered" evidence="3">
    <location>
        <begin position="2252"/>
        <end position="2394"/>
    </location>
</feature>
<feature type="compositionally biased region" description="Basic and acidic residues" evidence="3">
    <location>
        <begin position="1561"/>
        <end position="1571"/>
    </location>
</feature>
<evidence type="ECO:0000256" key="3">
    <source>
        <dbReference type="SAM" id="MobiDB-lite"/>
    </source>
</evidence>
<feature type="region of interest" description="Disordered" evidence="3">
    <location>
        <begin position="2058"/>
        <end position="2115"/>
    </location>
</feature>
<comment type="caution">
    <text evidence="5">The sequence shown here is derived from an EMBL/GenBank/DDBJ whole genome shotgun (WGS) entry which is preliminary data.</text>
</comment>
<feature type="compositionally biased region" description="Basic and acidic residues" evidence="3">
    <location>
        <begin position="969"/>
        <end position="984"/>
    </location>
</feature>
<dbReference type="PROSITE" id="PS50106">
    <property type="entry name" value="PDZ"/>
    <property type="match status" value="1"/>
</dbReference>
<keyword evidence="6" id="KW-1185">Reference proteome</keyword>
<gene>
    <name evidence="5" type="ORF">chiPu_0014008</name>
</gene>
<dbReference type="EMBL" id="BEZZ01000712">
    <property type="protein sequence ID" value="GCC35523.1"/>
    <property type="molecule type" value="Genomic_DNA"/>
</dbReference>
<evidence type="ECO:0000259" key="4">
    <source>
        <dbReference type="PROSITE" id="PS50106"/>
    </source>
</evidence>
<protein>
    <recommendedName>
        <fullName evidence="4">PDZ domain-containing protein</fullName>
    </recommendedName>
</protein>
<proteinExistence type="predicted"/>
<dbReference type="OMA" id="FTTVYHE"/>
<dbReference type="CDD" id="cd00136">
    <property type="entry name" value="PDZ_canonical"/>
    <property type="match status" value="1"/>
</dbReference>
<feature type="region of interest" description="Disordered" evidence="3">
    <location>
        <begin position="1746"/>
        <end position="1799"/>
    </location>
</feature>
<name>A0A401SYR9_CHIPU</name>
<dbReference type="InterPro" id="IPR001478">
    <property type="entry name" value="PDZ"/>
</dbReference>
<dbReference type="STRING" id="137246.A0A401SYR9"/>
<comment type="subcellular location">
    <subcellularLocation>
        <location evidence="1">Nucleus</location>
    </subcellularLocation>
</comment>
<feature type="region of interest" description="Disordered" evidence="3">
    <location>
        <begin position="283"/>
        <end position="302"/>
    </location>
</feature>
<feature type="region of interest" description="Disordered" evidence="3">
    <location>
        <begin position="2127"/>
        <end position="2175"/>
    </location>
</feature>
<feature type="region of interest" description="Disordered" evidence="3">
    <location>
        <begin position="961"/>
        <end position="984"/>
    </location>
</feature>
<dbReference type="OrthoDB" id="447516at2759"/>
<feature type="compositionally biased region" description="Basic and acidic residues" evidence="3">
    <location>
        <begin position="2065"/>
        <end position="2079"/>
    </location>
</feature>
<evidence type="ECO:0000313" key="5">
    <source>
        <dbReference type="EMBL" id="GCC35523.1"/>
    </source>
</evidence>